<gene>
    <name evidence="1" type="ORF">ACFPVW_17300</name>
</gene>
<dbReference type="EMBL" id="JBHSPP010000017">
    <property type="protein sequence ID" value="MFC5707773.1"/>
    <property type="molecule type" value="Genomic_DNA"/>
</dbReference>
<accession>A0ABW0YGC1</accession>
<reference evidence="2" key="1">
    <citation type="journal article" date="2019" name="Int. J. Syst. Evol. Microbiol.">
        <title>The Global Catalogue of Microorganisms (GCM) 10K type strain sequencing project: providing services to taxonomists for standard genome sequencing and annotation.</title>
        <authorList>
            <consortium name="The Broad Institute Genomics Platform"/>
            <consortium name="The Broad Institute Genome Sequencing Center for Infectious Disease"/>
            <person name="Wu L."/>
            <person name="Ma J."/>
        </authorList>
    </citation>
    <scope>NUCLEOTIDE SEQUENCE [LARGE SCALE GENOMIC DNA]</scope>
    <source>
        <strain evidence="2">KCTC 15012</strain>
    </source>
</reference>
<comment type="caution">
    <text evidence="1">The sequence shown here is derived from an EMBL/GenBank/DDBJ whole genome shotgun (WGS) entry which is preliminary data.</text>
</comment>
<keyword evidence="2" id="KW-1185">Reference proteome</keyword>
<proteinExistence type="predicted"/>
<protein>
    <submittedName>
        <fullName evidence="1">YdeI family protein</fullName>
    </submittedName>
</protein>
<sequence>MAEDEFHREDMFIAMQNASQQYETVCPASQAQWREWLHRHHLEREQIWLIYYKKASNKPSLSWSQAVDEALCFGWIDSTKKSLDGDRYMQLFSRRKPASTWSSINKEKVTRLAEHALISPEGLRVIELAKGNGSWNSLDEVEALLIPADLAQAFASQHGAAEWFEALSKSAKKALLMRLLQAKKAETRAKRVAEIVASTLPSSATPSVA</sequence>
<dbReference type="Pfam" id="PF13376">
    <property type="entry name" value="OmdA"/>
    <property type="match status" value="1"/>
</dbReference>
<evidence type="ECO:0000313" key="2">
    <source>
        <dbReference type="Proteomes" id="UP001596132"/>
    </source>
</evidence>
<dbReference type="RefSeq" id="WP_197066205.1">
    <property type="nucleotide sequence ID" value="NZ_CDDF01000011.1"/>
</dbReference>
<name>A0ABW0YGC1_9GAMM</name>
<organism evidence="1 2">
    <name type="scientific">Aeromonas eucrenophila</name>
    <dbReference type="NCBI Taxonomy" id="649"/>
    <lineage>
        <taxon>Bacteria</taxon>
        <taxon>Pseudomonadati</taxon>
        <taxon>Pseudomonadota</taxon>
        <taxon>Gammaproteobacteria</taxon>
        <taxon>Aeromonadales</taxon>
        <taxon>Aeromonadaceae</taxon>
        <taxon>Aeromonas</taxon>
    </lineage>
</organism>
<dbReference type="Proteomes" id="UP001596132">
    <property type="component" value="Unassembled WGS sequence"/>
</dbReference>
<evidence type="ECO:0000313" key="1">
    <source>
        <dbReference type="EMBL" id="MFC5707773.1"/>
    </source>
</evidence>